<dbReference type="GO" id="GO:0005856">
    <property type="term" value="C:cytoskeleton"/>
    <property type="evidence" value="ECO:0007669"/>
    <property type="project" value="UniProtKB-SubCell"/>
</dbReference>
<keyword evidence="2" id="KW-0175">Coiled coil</keyword>
<feature type="region of interest" description="Disordered" evidence="3">
    <location>
        <begin position="1186"/>
        <end position="1209"/>
    </location>
</feature>
<dbReference type="RefSeq" id="XP_014060424.2">
    <property type="nucleotide sequence ID" value="XM_014204949.2"/>
</dbReference>
<dbReference type="InterPro" id="IPR043129">
    <property type="entry name" value="ATPase_NBD"/>
</dbReference>
<evidence type="ECO:0000256" key="1">
    <source>
        <dbReference type="RuleBase" id="RU000487"/>
    </source>
</evidence>
<feature type="region of interest" description="Disordered" evidence="3">
    <location>
        <begin position="946"/>
        <end position="993"/>
    </location>
</feature>
<dbReference type="KEGG" id="sasa:106607706"/>
<sequence length="1835" mass="205097">MSRRHAKEFQGSSPSPPLPPDHVLNSGAVVFPGAFDQHGYPLVMFPVDAHGNLSDLSKAEVVDFIHYFLCLHNKKQEESLVSVVADLRQATLTTTRFIAETLLLLELHRRTVYTVYMIKPKKKDVLKLLLKQLVPSKSYVAPFKRVLLKEVFELSNYIDRSQLTAALGGYLVYCHLSCVTFIREIDAFVQEFLSVVQRLPLCISTLQTLSRQPVPSAFTELNDFCHSSEAKFQLLRRELGLDELLRHCERVVEKLHYPENDSCYQAMAGTALFTHTAFNMLQNYSRITAAAEKIELLWQQAFSKAHLQVQVFQLRDEGQQITEQIKSYQKEKLQPYRIEIAKDARKAETLTSEFDASIYKPAMALVHRAEDVIHTLADTLPPGDAQTREEWVQDLDRLKENFHSAVELPRQTLGAVADFYHYYNKANCWYGIVLCENFLQDLLWGVNCDSLPKRYHPLEMHGPDPVWRQAVCDFLRRNPSPDMEELVQLAHLANVIPDAQLQQKGKQLSQRCMTLRKLLTSPGAVPINNFQLALQWQYEFLRARHRKGPGPHTNLAVGGGPEAINSPDGALCSLHKTSGSRSDRHTDNLHSRGSLSNLKHQVLLGTSPSSAISGAVSAVGKPPSLSSFDSGFDGAGSSHVETGAGREGWEGLSRVPATRDSFRPITRQPQIHEENISSVSDSEDCREEFDFGSVGNTSRASIQIIPKITVDSLHFQIKLKQSATLPQNPWLSLPVDDLENSYTVTITQNPSPHQRDIKSPNPSECSHHTDQLSNRSRDQPTQTEVHTSPQNRGAQPSDSILQAQDSFEESERSPVCNSLSSTITDAGDVPNFTAESIPTLLWDTSDFHNPKQDTCERITSSMTEVSLNDWDLKEQEGLREVAEILDRAAGILEVEENVMTQEQMLDVLLNTGSTSKLWPSWGSEEQKSLMSSSDLKAAGVLGLDDSLDSADTDNHSECRSSEAASETEASECSMSHNGRPMENGPTGLRPPQTNRGQFLKELKGLHVLDELIMEENLKIHKLRQAENESLDEKPTQLAGSRITCKERQAFLFELEREKREVERMEKNLAKEMTKGCQLTKRMSRTRKVVKCSIMDRTSKLNNLEVGALCDDLISDHRGRHLNVKHLPTLPKDTINLDPNESLVITATFSAIMPVSQDFVQSVNGQSPHAVSSISGCGDAVVEVDAPSHSEFTEPSAPQPVLTPPQSYSDPSEFIEEFGIQHQEATDEEGLVFRLVSNLQFPQEATLTPEMCPKHGVFDPSWNYNNNPPVPKPRKASLPVNDRGQELNISTETMYLTLCPDSDSDPDPRLAPQVMPEFSTHPKPKGRSLKPVKEHSNNHSNKPLTAQQASLCNNPLESHGQTSLDTSSVESTLTPVDSAGVQIEIHLSQKSEDISMAHSGSNCEELPRMFAEVISGSCEPSGADEWREVESPDGFQGCRTARRAIIRSPVNQPNVQITTRDMTNFKTPIVLDTGSGLMKAGFADQDLPNTIFPNIIGLPKYEEIMNGNFERETFIGHEAQHMRGVLALKYPMKNGIISNWDEMEKIWHHTFQQLQVDPDDHPVLLTEAAMNPLENRQRMVELMFECFNVPLAYVAMQAVLALYAAGRSTGVVFDSGDGVSHSVPVFEGYCLPHAVQRFTLAGHDVTMHLKMLLQEQGVCMRTSAEMEIVREIKEKCCRVAQDYESELTCGRSASSEMYYTMPDGQVVHLSTERFSAPEILFKPDLIGRDHYGMHESIFKSILLSDIDLRRSFLGNIVLSGGNTLLAGLPERLQSEIRTMVPTDLMECVRVTSPKDRDFSVWSGGAVLANLSSFDSAWISQEEYEEHGPQIVFRKCF</sequence>
<organism evidence="4 5">
    <name type="scientific">Salmo salar</name>
    <name type="common">Atlantic salmon</name>
    <dbReference type="NCBI Taxonomy" id="8030"/>
    <lineage>
        <taxon>Eukaryota</taxon>
        <taxon>Metazoa</taxon>
        <taxon>Chordata</taxon>
        <taxon>Craniata</taxon>
        <taxon>Vertebrata</taxon>
        <taxon>Euteleostomi</taxon>
        <taxon>Actinopterygii</taxon>
        <taxon>Neopterygii</taxon>
        <taxon>Teleostei</taxon>
        <taxon>Protacanthopterygii</taxon>
        <taxon>Salmoniformes</taxon>
        <taxon>Salmonidae</taxon>
        <taxon>Salmoninae</taxon>
        <taxon>Salmo</taxon>
    </lineage>
</organism>
<evidence type="ECO:0000256" key="3">
    <source>
        <dbReference type="SAM" id="MobiDB-lite"/>
    </source>
</evidence>
<dbReference type="Gene3D" id="3.30.420.40">
    <property type="match status" value="2"/>
</dbReference>
<feature type="coiled-coil region" evidence="2">
    <location>
        <begin position="1008"/>
        <end position="1074"/>
    </location>
</feature>
<feature type="compositionally biased region" description="Polar residues" evidence="3">
    <location>
        <begin position="815"/>
        <end position="824"/>
    </location>
</feature>
<dbReference type="InterPro" id="IPR020902">
    <property type="entry name" value="Actin/actin-like_CS"/>
</dbReference>
<dbReference type="SUPFAM" id="SSF53067">
    <property type="entry name" value="Actin-like ATPase domain"/>
    <property type="match status" value="2"/>
</dbReference>
<dbReference type="Pfam" id="PF00022">
    <property type="entry name" value="Actin"/>
    <property type="match status" value="1"/>
</dbReference>
<dbReference type="GeneID" id="106607706"/>
<name>A0A1S3S7W1_SALSA</name>
<dbReference type="Gene3D" id="3.90.640.10">
    <property type="entry name" value="Actin, Chain A, domain 4"/>
    <property type="match status" value="1"/>
</dbReference>
<dbReference type="Proteomes" id="UP001652741">
    <property type="component" value="Chromosome ssa06"/>
</dbReference>
<proteinExistence type="inferred from homology"/>
<reference evidence="5" key="1">
    <citation type="submission" date="2025-08" db="UniProtKB">
        <authorList>
            <consortium name="RefSeq"/>
        </authorList>
    </citation>
    <scope>IDENTIFICATION</scope>
</reference>
<gene>
    <name evidence="5" type="primary">LOC106607706</name>
</gene>
<dbReference type="PRINTS" id="PR00190">
    <property type="entry name" value="ACTIN"/>
</dbReference>
<dbReference type="PaxDb" id="8030-ENSSSAP00000113751"/>
<evidence type="ECO:0000313" key="4">
    <source>
        <dbReference type="Proteomes" id="UP001652741"/>
    </source>
</evidence>
<evidence type="ECO:0000313" key="5">
    <source>
        <dbReference type="RefSeq" id="XP_014060424.2"/>
    </source>
</evidence>
<keyword evidence="4" id="KW-1185">Reference proteome</keyword>
<dbReference type="InterPro" id="IPR004000">
    <property type="entry name" value="Actin"/>
</dbReference>
<comment type="similarity">
    <text evidence="1">Belongs to the actin family.</text>
</comment>
<accession>A0A1S3S7W1</accession>
<dbReference type="PANTHER" id="PTHR11937">
    <property type="entry name" value="ACTIN"/>
    <property type="match status" value="1"/>
</dbReference>
<feature type="compositionally biased region" description="Low complexity" evidence="3">
    <location>
        <begin position="961"/>
        <end position="975"/>
    </location>
</feature>
<feature type="compositionally biased region" description="Basic and acidic residues" evidence="3">
    <location>
        <begin position="765"/>
        <end position="778"/>
    </location>
</feature>
<dbReference type="CDD" id="cd13397">
    <property type="entry name" value="ASKHA_NBD_actin_Arp-T1-3"/>
    <property type="match status" value="1"/>
</dbReference>
<dbReference type="PROSITE" id="PS01132">
    <property type="entry name" value="ACTINS_ACT_LIKE"/>
    <property type="match status" value="1"/>
</dbReference>
<dbReference type="SMART" id="SM00268">
    <property type="entry name" value="ACTIN"/>
    <property type="match status" value="1"/>
</dbReference>
<feature type="compositionally biased region" description="Polar residues" evidence="3">
    <location>
        <begin position="779"/>
        <end position="805"/>
    </location>
</feature>
<evidence type="ECO:0000256" key="2">
    <source>
        <dbReference type="SAM" id="Coils"/>
    </source>
</evidence>
<feature type="region of interest" description="Disordered" evidence="3">
    <location>
        <begin position="1"/>
        <end position="20"/>
    </location>
</feature>
<feature type="region of interest" description="Disordered" evidence="3">
    <location>
        <begin position="1299"/>
        <end position="1342"/>
    </location>
</feature>
<protein>
    <submittedName>
        <fullName evidence="5">Uncharacterized protein</fullName>
    </submittedName>
</protein>
<feature type="region of interest" description="Disordered" evidence="3">
    <location>
        <begin position="746"/>
        <end position="827"/>
    </location>
</feature>